<protein>
    <recommendedName>
        <fullName evidence="3">F-box domain-containing protein</fullName>
    </recommendedName>
</protein>
<dbReference type="InterPro" id="IPR032675">
    <property type="entry name" value="LRR_dom_sf"/>
</dbReference>
<dbReference type="SUPFAM" id="SSF52047">
    <property type="entry name" value="RNI-like"/>
    <property type="match status" value="1"/>
</dbReference>
<dbReference type="Gene3D" id="3.80.10.10">
    <property type="entry name" value="Ribonuclease Inhibitor"/>
    <property type="match status" value="2"/>
</dbReference>
<sequence length="731" mass="81048">MQPLPPEFATGIQPNFSHIELELSNEVEIGNECVSDEDLDTFFSPELKSAEMFIPAVQKASSIGNLISKLSSFWSKVRDDQEPVQSEYSTPLPMELMLEVTSHVETSQRKELYALLSVNKRWNNATANKFWKRIHITDDTKWKYFEETCLVQFKLAACYPFKTQMPQLHPYAQLIHSLRISNLSNAISASNWIEIIKSCPELEELILENVSVEPFSSSNLQSPITPVSAMSLPNSPSLFRRNTRKSSTGIAGSSVSMPVTPRIRRAATNIQNPANIIEMDEDESLKLSQLNTLQISWSPDLHIDSLLTVVFHARSIRNLSLAGIHTLLEADLCKVLEYLPDLQTLSLGNLKSTRAAFSSSRGLGTFKGSMLATQLAKTNKNITSINLHGLVNLSTEAFTALLFVTSPKQPGTADQVENEPMQLQTQSLPNLFEEAQEEAQATAASAEIPSTLSRNVRLTHIGLHSSTSHIADAALYTTLTSPLVISNLTHFSLSESHTMTDASFVGIIRAMSEHLRVLEIGPGLNLNEVSVSSVGQLCTNLQSFTCIGLGRCADVGIFVGHRFHALETLILKDMKALTEVRQLVIPPRKMSAWRKMVVSVVSMDTGNEVLENEMEMTFEEEDEELEFHETEPYLPSSHNMETQADENAIEQEVLAAENGLEIPDPEAPVIIGCIALKRLQLIGCPSLVGNSIAKIVKAVNRTVAKVQISEEMMDDESRIEMIDIFPQVEYI</sequence>
<dbReference type="GO" id="GO:0031146">
    <property type="term" value="P:SCF-dependent proteasomal ubiquitin-dependent protein catabolic process"/>
    <property type="evidence" value="ECO:0007669"/>
    <property type="project" value="TreeGrafter"/>
</dbReference>
<evidence type="ECO:0008006" key="3">
    <source>
        <dbReference type="Google" id="ProtNLM"/>
    </source>
</evidence>
<dbReference type="EMBL" id="MCGO01000010">
    <property type="protein sequence ID" value="ORY49075.1"/>
    <property type="molecule type" value="Genomic_DNA"/>
</dbReference>
<gene>
    <name evidence="1" type="ORF">BCR33DRAFT_847745</name>
</gene>
<organism evidence="1 2">
    <name type="scientific">Rhizoclosmatium globosum</name>
    <dbReference type="NCBI Taxonomy" id="329046"/>
    <lineage>
        <taxon>Eukaryota</taxon>
        <taxon>Fungi</taxon>
        <taxon>Fungi incertae sedis</taxon>
        <taxon>Chytridiomycota</taxon>
        <taxon>Chytridiomycota incertae sedis</taxon>
        <taxon>Chytridiomycetes</taxon>
        <taxon>Chytridiales</taxon>
        <taxon>Chytriomycetaceae</taxon>
        <taxon>Rhizoclosmatium</taxon>
    </lineage>
</organism>
<dbReference type="GO" id="GO:0019005">
    <property type="term" value="C:SCF ubiquitin ligase complex"/>
    <property type="evidence" value="ECO:0007669"/>
    <property type="project" value="TreeGrafter"/>
</dbReference>
<accession>A0A1Y2CRT5</accession>
<dbReference type="Proteomes" id="UP000193642">
    <property type="component" value="Unassembled WGS sequence"/>
</dbReference>
<keyword evidence="2" id="KW-1185">Reference proteome</keyword>
<comment type="caution">
    <text evidence="1">The sequence shown here is derived from an EMBL/GenBank/DDBJ whole genome shotgun (WGS) entry which is preliminary data.</text>
</comment>
<evidence type="ECO:0000313" key="1">
    <source>
        <dbReference type="EMBL" id="ORY49075.1"/>
    </source>
</evidence>
<dbReference type="STRING" id="329046.A0A1Y2CRT5"/>
<evidence type="ECO:0000313" key="2">
    <source>
        <dbReference type="Proteomes" id="UP000193642"/>
    </source>
</evidence>
<proteinExistence type="predicted"/>
<dbReference type="OrthoDB" id="2149986at2759"/>
<dbReference type="PANTHER" id="PTHR13318">
    <property type="entry name" value="PARTNER OF PAIRED, ISOFORM B-RELATED"/>
    <property type="match status" value="1"/>
</dbReference>
<name>A0A1Y2CRT5_9FUNG</name>
<reference evidence="1 2" key="1">
    <citation type="submission" date="2016-07" db="EMBL/GenBank/DDBJ databases">
        <title>Pervasive Adenine N6-methylation of Active Genes in Fungi.</title>
        <authorList>
            <consortium name="DOE Joint Genome Institute"/>
            <person name="Mondo S.J."/>
            <person name="Dannebaum R.O."/>
            <person name="Kuo R.C."/>
            <person name="Labutti K."/>
            <person name="Haridas S."/>
            <person name="Kuo A."/>
            <person name="Salamov A."/>
            <person name="Ahrendt S.R."/>
            <person name="Lipzen A."/>
            <person name="Sullivan W."/>
            <person name="Andreopoulos W.B."/>
            <person name="Clum A."/>
            <person name="Lindquist E."/>
            <person name="Daum C."/>
            <person name="Ramamoorthy G.K."/>
            <person name="Gryganskyi A."/>
            <person name="Culley D."/>
            <person name="Magnuson J.K."/>
            <person name="James T.Y."/>
            <person name="O'Malley M.A."/>
            <person name="Stajich J.E."/>
            <person name="Spatafora J.W."/>
            <person name="Visel A."/>
            <person name="Grigoriev I.V."/>
        </authorList>
    </citation>
    <scope>NUCLEOTIDE SEQUENCE [LARGE SCALE GENOMIC DNA]</scope>
    <source>
        <strain evidence="1 2">JEL800</strain>
    </source>
</reference>
<dbReference type="PANTHER" id="PTHR13318:SF190">
    <property type="entry name" value="PARTNER OF PAIRED, ISOFORM B"/>
    <property type="match status" value="1"/>
</dbReference>
<dbReference type="AlphaFoldDB" id="A0A1Y2CRT5"/>